<dbReference type="OrthoDB" id="9773007at2"/>
<dbReference type="PANTHER" id="PTHR43693:SF1">
    <property type="entry name" value="PROTEIN PHOSPHATASE CHEZ"/>
    <property type="match status" value="1"/>
</dbReference>
<evidence type="ECO:0000313" key="13">
    <source>
        <dbReference type="EMBL" id="PQJ53789.1"/>
    </source>
</evidence>
<dbReference type="EC" id="3.1.3.-" evidence="10"/>
<dbReference type="PIRSF" id="PIRSF002884">
    <property type="entry name" value="CheZ"/>
    <property type="match status" value="1"/>
</dbReference>
<keyword evidence="4 10" id="KW-0963">Cytoplasm</keyword>
<dbReference type="Gene3D" id="1.10.287.500">
    <property type="entry name" value="Helix hairpin bin"/>
    <property type="match status" value="1"/>
</dbReference>
<reference evidence="13 14" key="1">
    <citation type="submission" date="2016-12" db="EMBL/GenBank/DDBJ databases">
        <title>Diversity of luminous bacteria.</title>
        <authorList>
            <person name="Yoshizawa S."/>
            <person name="Kogure K."/>
        </authorList>
    </citation>
    <scope>NUCLEOTIDE SEQUENCE [LARGE SCALE GENOMIC DNA]</scope>
    <source>
        <strain evidence="13 14">SA4-48</strain>
    </source>
</reference>
<dbReference type="GO" id="GO:0005737">
    <property type="term" value="C:cytoplasm"/>
    <property type="evidence" value="ECO:0007669"/>
    <property type="project" value="UniProtKB-SubCell"/>
</dbReference>
<feature type="site" description="Enhances dephosphorylation of CheY-P" evidence="11">
    <location>
        <position position="175"/>
    </location>
</feature>
<dbReference type="GO" id="GO:0009288">
    <property type="term" value="C:bacterial-type flagellum"/>
    <property type="evidence" value="ECO:0007669"/>
    <property type="project" value="InterPro"/>
</dbReference>
<feature type="region of interest" description="Disordered" evidence="12">
    <location>
        <begin position="206"/>
        <end position="226"/>
    </location>
</feature>
<evidence type="ECO:0000256" key="4">
    <source>
        <dbReference type="ARBA" id="ARBA00022490"/>
    </source>
</evidence>
<comment type="function">
    <text evidence="10">Plays an important role in bacterial chemotaxis signal transduction pathway by accelerating the dephosphorylation of phosphorylated CheY (CheY-P).</text>
</comment>
<dbReference type="Pfam" id="PF04344">
    <property type="entry name" value="CheZ"/>
    <property type="match status" value="1"/>
</dbReference>
<comment type="subcellular location">
    <subcellularLocation>
        <location evidence="1 10">Cytoplasm</location>
    </subcellularLocation>
</comment>
<evidence type="ECO:0000256" key="6">
    <source>
        <dbReference type="ARBA" id="ARBA00022779"/>
    </source>
</evidence>
<evidence type="ECO:0000256" key="10">
    <source>
        <dbReference type="PIRNR" id="PIRNR002884"/>
    </source>
</evidence>
<sequence length="253" mass="27925">MSKETTPQISLEEAKALVIALESGDDQSANEILMSAASPENKALFAEVGKLTRQLHDSLSNFQLDPKIANLASDDIPDAKERLSYVMDLTEKAANKTMDAVDSSLPLADKINTSLTELKPEWDKLMQREIQLGEFKTLCYSINDFMEGAGKDAAQIHTHMTEIMMAQDFQDLTGQVIKRVIELVKDVEDSLIHLLTVFGEPSTNVSNELNNTHEKDQSVDNNGVEGPIIDAENREDAVSNQDEVDDLLSSLGF</sequence>
<dbReference type="PANTHER" id="PTHR43693">
    <property type="entry name" value="PROTEIN PHOSPHATASE CHEZ"/>
    <property type="match status" value="1"/>
</dbReference>
<accession>A0A2S7UVJ6</accession>
<dbReference type="RefSeq" id="WP_105052286.1">
    <property type="nucleotide sequence ID" value="NZ_BMYG01000002.1"/>
</dbReference>
<keyword evidence="7 10" id="KW-0378">Hydrolase</keyword>
<evidence type="ECO:0000256" key="5">
    <source>
        <dbReference type="ARBA" id="ARBA00022500"/>
    </source>
</evidence>
<evidence type="ECO:0000256" key="3">
    <source>
        <dbReference type="ARBA" id="ARBA00018484"/>
    </source>
</evidence>
<keyword evidence="8 10" id="KW-0904">Protein phosphatase</keyword>
<dbReference type="GO" id="GO:0097588">
    <property type="term" value="P:archaeal or bacterial-type flagellum-dependent cell motility"/>
    <property type="evidence" value="ECO:0007669"/>
    <property type="project" value="UniProtKB-KW"/>
</dbReference>
<organism evidence="13 14">
    <name type="scientific">Psychrosphaera saromensis</name>
    <dbReference type="NCBI Taxonomy" id="716813"/>
    <lineage>
        <taxon>Bacteria</taxon>
        <taxon>Pseudomonadati</taxon>
        <taxon>Pseudomonadota</taxon>
        <taxon>Gammaproteobacteria</taxon>
        <taxon>Alteromonadales</taxon>
        <taxon>Pseudoalteromonadaceae</taxon>
        <taxon>Psychrosphaera</taxon>
    </lineage>
</organism>
<protein>
    <recommendedName>
        <fullName evidence="3 10">Protein phosphatase CheZ</fullName>
        <ecNumber evidence="10">3.1.3.-</ecNumber>
    </recommendedName>
    <alternativeName>
        <fullName evidence="9 10">Chemotaxis protein CheZ</fullName>
    </alternativeName>
</protein>
<dbReference type="GO" id="GO:0006935">
    <property type="term" value="P:chemotaxis"/>
    <property type="evidence" value="ECO:0007669"/>
    <property type="project" value="UniProtKB-KW"/>
</dbReference>
<name>A0A2S7UVJ6_9GAMM</name>
<dbReference type="GO" id="GO:0050920">
    <property type="term" value="P:regulation of chemotaxis"/>
    <property type="evidence" value="ECO:0007669"/>
    <property type="project" value="InterPro"/>
</dbReference>
<evidence type="ECO:0000256" key="8">
    <source>
        <dbReference type="ARBA" id="ARBA00022912"/>
    </source>
</evidence>
<evidence type="ECO:0000256" key="11">
    <source>
        <dbReference type="PIRSR" id="PIRSR002884-1"/>
    </source>
</evidence>
<dbReference type="Proteomes" id="UP000239007">
    <property type="component" value="Unassembled WGS sequence"/>
</dbReference>
<keyword evidence="14" id="KW-1185">Reference proteome</keyword>
<dbReference type="GO" id="GO:0004721">
    <property type="term" value="F:phosphoprotein phosphatase activity"/>
    <property type="evidence" value="ECO:0007669"/>
    <property type="project" value="UniProtKB-KW"/>
</dbReference>
<dbReference type="EMBL" id="MSCH01000003">
    <property type="protein sequence ID" value="PQJ53789.1"/>
    <property type="molecule type" value="Genomic_DNA"/>
</dbReference>
<keyword evidence="6 10" id="KW-0283">Flagellar rotation</keyword>
<evidence type="ECO:0000256" key="7">
    <source>
        <dbReference type="ARBA" id="ARBA00022801"/>
    </source>
</evidence>
<gene>
    <name evidence="13" type="ORF">BTO11_09020</name>
</gene>
<evidence type="ECO:0000256" key="12">
    <source>
        <dbReference type="SAM" id="MobiDB-lite"/>
    </source>
</evidence>
<dbReference type="SUPFAM" id="SSF75708">
    <property type="entry name" value="Chemotaxis phosphatase CheZ"/>
    <property type="match status" value="1"/>
</dbReference>
<proteinExistence type="inferred from homology"/>
<dbReference type="AlphaFoldDB" id="A0A2S7UVJ6"/>
<comment type="caution">
    <text evidence="13">The sequence shown here is derived from an EMBL/GenBank/DDBJ whole genome shotgun (WGS) entry which is preliminary data.</text>
</comment>
<dbReference type="InterPro" id="IPR050992">
    <property type="entry name" value="CheZ_family_phosphatases"/>
</dbReference>
<comment type="subunit">
    <text evidence="10">Homodimer.</text>
</comment>
<dbReference type="InterPro" id="IPR007439">
    <property type="entry name" value="Chemotax_Pase_CheZ"/>
</dbReference>
<evidence type="ECO:0000313" key="14">
    <source>
        <dbReference type="Proteomes" id="UP000239007"/>
    </source>
</evidence>
<evidence type="ECO:0000256" key="2">
    <source>
        <dbReference type="ARBA" id="ARBA00005908"/>
    </source>
</evidence>
<comment type="similarity">
    <text evidence="2 10">Belongs to the CheZ family.</text>
</comment>
<evidence type="ECO:0000256" key="1">
    <source>
        <dbReference type="ARBA" id="ARBA00004496"/>
    </source>
</evidence>
<keyword evidence="5 10" id="KW-0145">Chemotaxis</keyword>
<evidence type="ECO:0000256" key="9">
    <source>
        <dbReference type="ARBA" id="ARBA00029599"/>
    </source>
</evidence>